<feature type="region of interest" description="Disordered" evidence="1">
    <location>
        <begin position="223"/>
        <end position="248"/>
    </location>
</feature>
<evidence type="ECO:0000313" key="4">
    <source>
        <dbReference type="Proteomes" id="UP001595764"/>
    </source>
</evidence>
<dbReference type="SUPFAM" id="SSF110849">
    <property type="entry name" value="ParB/Sulfiredoxin"/>
    <property type="match status" value="1"/>
</dbReference>
<dbReference type="RefSeq" id="WP_377896769.1">
    <property type="nucleotide sequence ID" value="NZ_JBHRWI010000076.1"/>
</dbReference>
<evidence type="ECO:0000259" key="2">
    <source>
        <dbReference type="SMART" id="SM00470"/>
    </source>
</evidence>
<keyword evidence="4" id="KW-1185">Reference proteome</keyword>
<evidence type="ECO:0000313" key="3">
    <source>
        <dbReference type="EMBL" id="MFC3517321.1"/>
    </source>
</evidence>
<sequence>MAGQDYVPVTGTSGFPSERALSAKPDVVMIAVADLLAADSPRTGGVDAAHVRNLAESATELPPIIVHRATMRVIDGIHRLRAVIMRGGDRIAAQFFDGSAEEAFVVAVHRNSVHGLPLSNADRAAAAGRILRSHPQWSDRRIAKIAGLSDKTVGAIRRRLPVDVPVQRIGRDGRRRPVSPRAGRLRAGELLARRPDAPLSEVAAQAGIALSTARDVRRRLRAGEGPIPAKQQRVAKPSAPGPAGDEAAPVSVPISAPVSAAVAVPVKKVPGEVLPDLRELARDPALRATVEGRAVLRLLSLHTQTSVHWERLIVRLPPYSRTAVARLARHCASTWDAMARRLEGNRAADRL</sequence>
<dbReference type="SMART" id="SM00470">
    <property type="entry name" value="ParB"/>
    <property type="match status" value="1"/>
</dbReference>
<accession>A0ABV7QVH9</accession>
<dbReference type="Proteomes" id="UP001595764">
    <property type="component" value="Unassembled WGS sequence"/>
</dbReference>
<proteinExistence type="predicted"/>
<dbReference type="InterPro" id="IPR003115">
    <property type="entry name" value="ParB_N"/>
</dbReference>
<evidence type="ECO:0000256" key="1">
    <source>
        <dbReference type="SAM" id="MobiDB-lite"/>
    </source>
</evidence>
<name>A0ABV7QVH9_9PSEU</name>
<comment type="caution">
    <text evidence="3">The sequence shown here is derived from an EMBL/GenBank/DDBJ whole genome shotgun (WGS) entry which is preliminary data.</text>
</comment>
<feature type="domain" description="ParB-like N-terminal" evidence="2">
    <location>
        <begin position="28"/>
        <end position="112"/>
    </location>
</feature>
<organism evidence="3 4">
    <name type="scientific">Amycolatopsis halotolerans</name>
    <dbReference type="NCBI Taxonomy" id="330083"/>
    <lineage>
        <taxon>Bacteria</taxon>
        <taxon>Bacillati</taxon>
        <taxon>Actinomycetota</taxon>
        <taxon>Actinomycetes</taxon>
        <taxon>Pseudonocardiales</taxon>
        <taxon>Pseudonocardiaceae</taxon>
        <taxon>Amycolatopsis</taxon>
    </lineage>
</organism>
<reference evidence="4" key="1">
    <citation type="journal article" date="2019" name="Int. J. Syst. Evol. Microbiol.">
        <title>The Global Catalogue of Microorganisms (GCM) 10K type strain sequencing project: providing services to taxonomists for standard genome sequencing and annotation.</title>
        <authorList>
            <consortium name="The Broad Institute Genomics Platform"/>
            <consortium name="The Broad Institute Genome Sequencing Center for Infectious Disease"/>
            <person name="Wu L."/>
            <person name="Ma J."/>
        </authorList>
    </citation>
    <scope>NUCLEOTIDE SEQUENCE [LARGE SCALE GENOMIC DNA]</scope>
    <source>
        <strain evidence="4">CGMCC 4.7682</strain>
    </source>
</reference>
<protein>
    <submittedName>
        <fullName evidence="3">ParB N-terminal domain-containing protein</fullName>
    </submittedName>
</protein>
<dbReference type="EMBL" id="JBHRWI010000076">
    <property type="protein sequence ID" value="MFC3517321.1"/>
    <property type="molecule type" value="Genomic_DNA"/>
</dbReference>
<dbReference type="InterPro" id="IPR036086">
    <property type="entry name" value="ParB/Sulfiredoxin_sf"/>
</dbReference>
<gene>
    <name evidence="3" type="ORF">ACFORO_44680</name>
</gene>